<evidence type="ECO:0000313" key="2">
    <source>
        <dbReference type="EMBL" id="KAJ8753353.1"/>
    </source>
</evidence>
<reference evidence="2 3" key="1">
    <citation type="submission" date="2021-09" db="EMBL/GenBank/DDBJ databases">
        <title>Genomic insights and catalytic innovation underlie evolution of tropane alkaloids biosynthesis.</title>
        <authorList>
            <person name="Wang Y.-J."/>
            <person name="Tian T."/>
            <person name="Huang J.-P."/>
            <person name="Huang S.-X."/>
        </authorList>
    </citation>
    <scope>NUCLEOTIDE SEQUENCE [LARGE SCALE GENOMIC DNA]</scope>
    <source>
        <strain evidence="2">KIB-2018</strain>
        <tissue evidence="2">Leaf</tissue>
    </source>
</reference>
<dbReference type="AlphaFoldDB" id="A0AAV8SMT7"/>
<dbReference type="PANTHER" id="PTHR33167">
    <property type="entry name" value="TRANSCRIPTION FACTOR, PUTATIVE (DUF863)-RELATED"/>
    <property type="match status" value="1"/>
</dbReference>
<organism evidence="2 3">
    <name type="scientific">Erythroxylum novogranatense</name>
    <dbReference type="NCBI Taxonomy" id="1862640"/>
    <lineage>
        <taxon>Eukaryota</taxon>
        <taxon>Viridiplantae</taxon>
        <taxon>Streptophyta</taxon>
        <taxon>Embryophyta</taxon>
        <taxon>Tracheophyta</taxon>
        <taxon>Spermatophyta</taxon>
        <taxon>Magnoliopsida</taxon>
        <taxon>eudicotyledons</taxon>
        <taxon>Gunneridae</taxon>
        <taxon>Pentapetalae</taxon>
        <taxon>rosids</taxon>
        <taxon>fabids</taxon>
        <taxon>Malpighiales</taxon>
        <taxon>Erythroxylaceae</taxon>
        <taxon>Erythroxylum</taxon>
    </lineage>
</organism>
<evidence type="ECO:0000313" key="3">
    <source>
        <dbReference type="Proteomes" id="UP001159364"/>
    </source>
</evidence>
<dbReference type="EMBL" id="JAIWQS010000010">
    <property type="protein sequence ID" value="KAJ8753353.1"/>
    <property type="molecule type" value="Genomic_DNA"/>
</dbReference>
<dbReference type="PANTHER" id="PTHR33167:SF18">
    <property type="entry name" value="GB|AAF67766.1"/>
    <property type="match status" value="1"/>
</dbReference>
<dbReference type="Proteomes" id="UP001159364">
    <property type="component" value="Linkage Group LG10"/>
</dbReference>
<evidence type="ECO:0000256" key="1">
    <source>
        <dbReference type="SAM" id="MobiDB-lite"/>
    </source>
</evidence>
<feature type="region of interest" description="Disordered" evidence="1">
    <location>
        <begin position="196"/>
        <end position="219"/>
    </location>
</feature>
<feature type="region of interest" description="Disordered" evidence="1">
    <location>
        <begin position="631"/>
        <end position="662"/>
    </location>
</feature>
<name>A0AAV8SMT7_9ROSI</name>
<gene>
    <name evidence="2" type="ORF">K2173_019752</name>
</gene>
<dbReference type="InterPro" id="IPR008581">
    <property type="entry name" value="DUF863_pln"/>
</dbReference>
<proteinExistence type="predicted"/>
<feature type="compositionally biased region" description="Basic and acidic residues" evidence="1">
    <location>
        <begin position="648"/>
        <end position="659"/>
    </location>
</feature>
<keyword evidence="3" id="KW-1185">Reference proteome</keyword>
<dbReference type="Pfam" id="PF05904">
    <property type="entry name" value="DUF863"/>
    <property type="match status" value="2"/>
</dbReference>
<comment type="caution">
    <text evidence="2">The sequence shown here is derived from an EMBL/GenBank/DDBJ whole genome shotgun (WGS) entry which is preliminary data.</text>
</comment>
<protein>
    <submittedName>
        <fullName evidence="2">Uncharacterized protein</fullName>
    </submittedName>
</protein>
<accession>A0AAV8SMT7</accession>
<sequence>MPEIQSEKCCSYIPGYYATISPNHNPIFNNLYCSDNKLKNGNCSYGSLMPLTLHHNDTEILRQKILQHEVIFRYQIHELHRLYNKQRELMNEKRSQSSQHHQRLQDLQSDPIFSLNSFLHPQKMQQVSSFPWLNPEHLSLSGAERNKLVPNYVVETASKACDLLQTGYPNIKPELSEYKCKRVGKKMLDLERPADEYIDSEEEESLPKDKVPDLPDVQSHSSKAVFGSAHKSVVEPYQVIHIFQEDHKTQATAFGTDKCSSHLNEPASLDKKPGSVSGIDKIMLHDFSGKPNSDFQVQPKNTTPVTCKRGESSFVLNLKKNKSQQEWLSDNDEAGPSSHALSLSSGCIDAHALSSSSEDTDIKQACETSTSHLFDQSGSRLQGKRKPLGLECFDSELPITNTGQVAIDCGQSSNQVVPLVDVMKYEASSFLSWIKNNHHVLRAPVAVQALPCFTNERSNKFSSFGISSVSRENSQSFRDPQYNHIARSNFCKSDNKLTSGNTDSRKQVKSSVNMLSTGNINHNSVFPGPSEVSARRTLVTDGDLTNFRPFFSNHQYSSHAYPAKIHKNLLKDNDACNVKKGSILDVNLDCSSAAFSDEHLTLNNHVVENRICKKHLGFQLCFDLNPCRGEDAPPQSPGESMGGPASPENRERLPPRGDSNENLMDTVLQLSGKERQSSTKEQDRIAAETIVAISSNGVRTCAGSVNLTSEALQLDALNWFAEISSFVADDPESDFDLVMNYGAIDRPANCLSSGMDYSEAMTQKLKETKVEESYKKIFIQMEETINLTSLITKPRNSRTRRGKQRQKDFQGEILPSLVSLSRCEVKEDLHAFGGVVKDVGICTRKRCIRGRRRRRLSVVSSSDSKDIIKQQNLQNELAMRSRVVGWWEKVTRRRRGQRCRASKPGFSFQTQHNQSKIYPVSNL</sequence>